<feature type="transmembrane region" description="Helical" evidence="1">
    <location>
        <begin position="301"/>
        <end position="323"/>
    </location>
</feature>
<accession>A0ABS7FLP5</accession>
<feature type="transmembrane region" description="Helical" evidence="1">
    <location>
        <begin position="98"/>
        <end position="120"/>
    </location>
</feature>
<feature type="transmembrane region" description="Helical" evidence="1">
    <location>
        <begin position="58"/>
        <end position="77"/>
    </location>
</feature>
<comment type="caution">
    <text evidence="2">The sequence shown here is derived from an EMBL/GenBank/DDBJ whole genome shotgun (WGS) entry which is preliminary data.</text>
</comment>
<feature type="transmembrane region" description="Helical" evidence="1">
    <location>
        <begin position="367"/>
        <end position="387"/>
    </location>
</feature>
<keyword evidence="1" id="KW-0472">Membrane</keyword>
<dbReference type="Proteomes" id="UP000774570">
    <property type="component" value="Unassembled WGS sequence"/>
</dbReference>
<sequence length="416" mass="42148">MTGAGGPATVHAAVRGALARPAVRWMAPLLAGRAAFRVVLYLSGPLLLLAWGRGAFNGYAAAVGSVTWLTVLVQAGPEKAVLKLVPRSRRTRGDLLRPLRAMVAWLPVPAALATLAALAAAPSATATLYLAAAAFQVAIGCTLLGTALHRSLGRSRPDLAAYAVLTAGIAAATGLALLWTPAPQLYLAGLMGVCMLVNVVLVRALPVPRPAGRRGVRGLLAGTVLLMGAPEVMTNAATSLLYVELALGPHAGQSGRLYLVLTVWSLVIVTGYFVQRMLQPAASARLSGEGAAAGQARARRIAWSVLAASAAWLAAAGAVLAALGPHRAASVPVLAVLLLSRAPLYLLMAYAAYLLENTGGRDLRTSAAGGAAGLAAVVLAGAAAVPLWGAAGAVYALGAKDLVLGAVVAARTGRRP</sequence>
<dbReference type="EMBL" id="JAIBOA010000001">
    <property type="protein sequence ID" value="MBW8481165.1"/>
    <property type="molecule type" value="Genomic_DNA"/>
</dbReference>
<keyword evidence="1" id="KW-1133">Transmembrane helix</keyword>
<feature type="transmembrane region" description="Helical" evidence="1">
    <location>
        <begin position="255"/>
        <end position="274"/>
    </location>
</feature>
<evidence type="ECO:0000313" key="2">
    <source>
        <dbReference type="EMBL" id="MBW8481165.1"/>
    </source>
</evidence>
<evidence type="ECO:0008006" key="4">
    <source>
        <dbReference type="Google" id="ProtNLM"/>
    </source>
</evidence>
<proteinExistence type="predicted"/>
<feature type="transmembrane region" description="Helical" evidence="1">
    <location>
        <begin position="185"/>
        <end position="206"/>
    </location>
</feature>
<feature type="transmembrane region" description="Helical" evidence="1">
    <location>
        <begin position="126"/>
        <end position="147"/>
    </location>
</feature>
<feature type="transmembrane region" description="Helical" evidence="1">
    <location>
        <begin position="159"/>
        <end position="179"/>
    </location>
</feature>
<dbReference type="RefSeq" id="WP_220162642.1">
    <property type="nucleotide sequence ID" value="NZ_JAIBOA010000001.1"/>
</dbReference>
<organism evidence="2 3">
    <name type="scientific">Actinomadura parmotrematis</name>
    <dbReference type="NCBI Taxonomy" id="2864039"/>
    <lineage>
        <taxon>Bacteria</taxon>
        <taxon>Bacillati</taxon>
        <taxon>Actinomycetota</taxon>
        <taxon>Actinomycetes</taxon>
        <taxon>Streptosporangiales</taxon>
        <taxon>Thermomonosporaceae</taxon>
        <taxon>Actinomadura</taxon>
    </lineage>
</organism>
<keyword evidence="3" id="KW-1185">Reference proteome</keyword>
<keyword evidence="1" id="KW-0812">Transmembrane</keyword>
<feature type="transmembrane region" description="Helical" evidence="1">
    <location>
        <begin position="329"/>
        <end position="355"/>
    </location>
</feature>
<feature type="transmembrane region" description="Helical" evidence="1">
    <location>
        <begin position="34"/>
        <end position="52"/>
    </location>
</feature>
<protein>
    <recommendedName>
        <fullName evidence="4">Polysaccharide biosynthesis protein</fullName>
    </recommendedName>
</protein>
<reference evidence="2 3" key="1">
    <citation type="submission" date="2021-07" db="EMBL/GenBank/DDBJ databases">
        <title>Actinomadura sp. PM05-2 isolated from lichen.</title>
        <authorList>
            <person name="Somphong A."/>
            <person name="Phongsopitanun W."/>
            <person name="Tanasupawat S."/>
            <person name="Peongsungnone V."/>
        </authorList>
    </citation>
    <scope>NUCLEOTIDE SEQUENCE [LARGE SCALE GENOMIC DNA]</scope>
    <source>
        <strain evidence="2 3">PM05-2</strain>
    </source>
</reference>
<feature type="transmembrane region" description="Helical" evidence="1">
    <location>
        <begin position="218"/>
        <end position="243"/>
    </location>
</feature>
<gene>
    <name evidence="2" type="ORF">K1Y72_02205</name>
</gene>
<evidence type="ECO:0000256" key="1">
    <source>
        <dbReference type="SAM" id="Phobius"/>
    </source>
</evidence>
<name>A0ABS7FLP5_9ACTN</name>
<evidence type="ECO:0000313" key="3">
    <source>
        <dbReference type="Proteomes" id="UP000774570"/>
    </source>
</evidence>